<organism evidence="1 2">
    <name type="scientific">Streptococcus oralis subsp. oralis</name>
    <dbReference type="NCBI Taxonomy" id="1891914"/>
    <lineage>
        <taxon>Bacteria</taxon>
        <taxon>Bacillati</taxon>
        <taxon>Bacillota</taxon>
        <taxon>Bacilli</taxon>
        <taxon>Lactobacillales</taxon>
        <taxon>Streptococcaceae</taxon>
        <taxon>Streptococcus</taxon>
    </lineage>
</organism>
<dbReference type="Proteomes" id="UP000033716">
    <property type="component" value="Unassembled WGS sequence"/>
</dbReference>
<reference evidence="1 2" key="1">
    <citation type="submission" date="2015-02" db="EMBL/GenBank/DDBJ databases">
        <title>Evolution of amylase-binding proteins of oral streptococcal species.</title>
        <authorList>
            <person name="Haase E.M."/>
        </authorList>
    </citation>
    <scope>NUCLEOTIDE SEQUENCE [LARGE SCALE GENOMIC DNA]</scope>
    <source>
        <strain evidence="1 2">SK141</strain>
    </source>
</reference>
<dbReference type="AlphaFoldDB" id="A0A0F2DM46"/>
<name>A0A0F2DM46_STROR</name>
<evidence type="ECO:0000313" key="1">
    <source>
        <dbReference type="EMBL" id="KJQ70656.1"/>
    </source>
</evidence>
<comment type="caution">
    <text evidence="1">The sequence shown here is derived from an EMBL/GenBank/DDBJ whole genome shotgun (WGS) entry which is preliminary data.</text>
</comment>
<gene>
    <name evidence="1" type="ORF">TZ92_01184</name>
</gene>
<sequence length="110" mass="12569">MGVNDIVLFDYQLLLNRTNDIDYKEGIIKSTISLMNFLKKNDLLIGIDPFNEDGSIKENIVIRKSNVTDEGFQLFVKPVNNWWNALDRGTSPEKVTILENGLKKIRAAKK</sequence>
<proteinExistence type="predicted"/>
<protein>
    <recommendedName>
        <fullName evidence="3">DNA polymerase III</fullName>
    </recommendedName>
</protein>
<accession>A0A0F2DM46</accession>
<evidence type="ECO:0008006" key="3">
    <source>
        <dbReference type="Google" id="ProtNLM"/>
    </source>
</evidence>
<evidence type="ECO:0000313" key="2">
    <source>
        <dbReference type="Proteomes" id="UP000033716"/>
    </source>
</evidence>
<dbReference type="RefSeq" id="WP_045594906.1">
    <property type="nucleotide sequence ID" value="NZ_JYGO01000002.1"/>
</dbReference>
<dbReference type="PATRIC" id="fig|28037.214.peg.1187"/>
<dbReference type="EMBL" id="JYGR01000005">
    <property type="protein sequence ID" value="KJQ70656.1"/>
    <property type="molecule type" value="Genomic_DNA"/>
</dbReference>